<sequence length="516" mass="59779">MAIFSYATKQDKLTTIIETIMHEGLLTYHPKSSAAPLDLQYRAKQLDKLHKKGAVFAVRDKSHFESGVKGYIITSNETLINQANQISHFTPNVYRRYYYADDKRQTIKGFEEKNLLQINTFVIDIDTQRHSVNDILLACINDSIGEPTLILKTDRGYQVYFVLAAPIFISNNRKFISLNVAKRIADNLKRSLATVDADIYCNDFGFFRMPNHQNVVWFNEHATYHPAKLIDWSQRIDDDKGRQLYVVPTKKQQTSLLTSEWFLQLIQTTDVKGEKGQIGRNNYLFTLALVCYQDGRDQSYAFDLLDQFNSRLRTPLPVKDLDTIVESAYSGRYHGPKKEYVEQLIELYAPQHTDIKVSFGQTAWYKHKKAREDRERSHLDEWEEDITNWITAEKHVSEPFIWRTQKELCNEIGISNSSLNKLLKQSKKLLKTTTGKGRNAKTGWTTVNLFISYIIWLKQDMGVRFAKSIRALVEEQIEIIEHIAGYETLITNIKKLEQEQLVIEQLTMKETLLGTG</sequence>
<comment type="caution">
    <text evidence="2">The sequence shown here is derived from an EMBL/GenBank/DDBJ whole genome shotgun (WGS) entry which is preliminary data.</text>
</comment>
<dbReference type="EMBL" id="JACSPZ010000014">
    <property type="protein sequence ID" value="MBD8038735.1"/>
    <property type="molecule type" value="Genomic_DNA"/>
</dbReference>
<reference evidence="2 3" key="1">
    <citation type="submission" date="2020-08" db="EMBL/GenBank/DDBJ databases">
        <title>A Genomic Blueprint of the Chicken Gut Microbiome.</title>
        <authorList>
            <person name="Gilroy R."/>
            <person name="Ravi A."/>
            <person name="Getino M."/>
            <person name="Pursley I."/>
            <person name="Horton D.L."/>
            <person name="Alikhan N.-F."/>
            <person name="Baker D."/>
            <person name="Gharbi K."/>
            <person name="Hall N."/>
            <person name="Watson M."/>
            <person name="Adriaenssens E.M."/>
            <person name="Foster-Nyarko E."/>
            <person name="Jarju S."/>
            <person name="Secka A."/>
            <person name="Antonio M."/>
            <person name="Oren A."/>
            <person name="Chaudhuri R."/>
            <person name="La Ragione R.M."/>
            <person name="Hildebrand F."/>
            <person name="Pallen M.J."/>
        </authorList>
    </citation>
    <scope>NUCLEOTIDE SEQUENCE [LARGE SCALE GENOMIC DNA]</scope>
    <source>
        <strain evidence="2 3">A46</strain>
    </source>
</reference>
<accession>A0ABR8Y3E0</accession>
<dbReference type="RefSeq" id="WP_191701798.1">
    <property type="nucleotide sequence ID" value="NZ_JACSPZ010000014.1"/>
</dbReference>
<dbReference type="SMART" id="SM00942">
    <property type="entry name" value="PriCT_1"/>
    <property type="match status" value="1"/>
</dbReference>
<feature type="domain" description="Primase C-terminal 1" evidence="1">
    <location>
        <begin position="269"/>
        <end position="332"/>
    </location>
</feature>
<proteinExistence type="predicted"/>
<evidence type="ECO:0000259" key="1">
    <source>
        <dbReference type="SMART" id="SM00942"/>
    </source>
</evidence>
<dbReference type="Pfam" id="PF08708">
    <property type="entry name" value="PriCT_1"/>
    <property type="match status" value="1"/>
</dbReference>
<organism evidence="2 3">
    <name type="scientific">Solibacillus faecavium</name>
    <dbReference type="NCBI Taxonomy" id="2762221"/>
    <lineage>
        <taxon>Bacteria</taxon>
        <taxon>Bacillati</taxon>
        <taxon>Bacillota</taxon>
        <taxon>Bacilli</taxon>
        <taxon>Bacillales</taxon>
        <taxon>Caryophanaceae</taxon>
        <taxon>Solibacillus</taxon>
    </lineage>
</organism>
<name>A0ABR8Y3E0_9BACL</name>
<gene>
    <name evidence="2" type="ORF">H9635_18480</name>
</gene>
<protein>
    <submittedName>
        <fullName evidence="2">Primase C-terminal domain-containing protein</fullName>
    </submittedName>
</protein>
<dbReference type="InterPro" id="IPR014820">
    <property type="entry name" value="PriCT_1"/>
</dbReference>
<evidence type="ECO:0000313" key="3">
    <source>
        <dbReference type="Proteomes" id="UP000619101"/>
    </source>
</evidence>
<evidence type="ECO:0000313" key="2">
    <source>
        <dbReference type="EMBL" id="MBD8038735.1"/>
    </source>
</evidence>
<dbReference type="Proteomes" id="UP000619101">
    <property type="component" value="Unassembled WGS sequence"/>
</dbReference>
<keyword evidence="3" id="KW-1185">Reference proteome</keyword>